<dbReference type="Gene3D" id="3.50.50.60">
    <property type="entry name" value="FAD/NAD(P)-binding domain"/>
    <property type="match status" value="1"/>
</dbReference>
<dbReference type="InterPro" id="IPR036188">
    <property type="entry name" value="FAD/NAD-bd_sf"/>
</dbReference>
<dbReference type="Pfam" id="PF07992">
    <property type="entry name" value="Pyr_redox_2"/>
    <property type="match status" value="1"/>
</dbReference>
<dbReference type="AlphaFoldDB" id="A0A3N4PAT6"/>
<protein>
    <submittedName>
        <fullName evidence="2">NAD(P)/FAD-dependent oxidoreductase</fullName>
    </submittedName>
</protein>
<reference evidence="2 3" key="1">
    <citation type="submission" date="2018-11" db="EMBL/GenBank/DDBJ databases">
        <title>Aureibaculum marinum gen. nov., sp. nov., a member of the family Flavobacteriaceae isolated from the Bohai Sea.</title>
        <authorList>
            <person name="Ji X."/>
        </authorList>
    </citation>
    <scope>NUCLEOTIDE SEQUENCE [LARGE SCALE GENOMIC DNA]</scope>
    <source>
        <strain evidence="2 3">BH-SD17</strain>
    </source>
</reference>
<dbReference type="EMBL" id="RPFJ01000011">
    <property type="protein sequence ID" value="RPD96633.1"/>
    <property type="molecule type" value="Genomic_DNA"/>
</dbReference>
<evidence type="ECO:0000313" key="2">
    <source>
        <dbReference type="EMBL" id="RPD96633.1"/>
    </source>
</evidence>
<dbReference type="SUPFAM" id="SSF51905">
    <property type="entry name" value="FAD/NAD(P)-binding domain"/>
    <property type="match status" value="1"/>
</dbReference>
<dbReference type="PROSITE" id="PS51257">
    <property type="entry name" value="PROKAR_LIPOPROTEIN"/>
    <property type="match status" value="1"/>
</dbReference>
<proteinExistence type="predicted"/>
<evidence type="ECO:0000313" key="3">
    <source>
        <dbReference type="Proteomes" id="UP000270856"/>
    </source>
</evidence>
<organism evidence="2 3">
    <name type="scientific">Aureibaculum marinum</name>
    <dbReference type="NCBI Taxonomy" id="2487930"/>
    <lineage>
        <taxon>Bacteria</taxon>
        <taxon>Pseudomonadati</taxon>
        <taxon>Bacteroidota</taxon>
        <taxon>Flavobacteriia</taxon>
        <taxon>Flavobacteriales</taxon>
        <taxon>Flavobacteriaceae</taxon>
        <taxon>Aureibaculum</taxon>
    </lineage>
</organism>
<sequence>MKNFDVLIIGGGAAGMSCALILGSAKEKEFAKDKKIGIVLHQKSSHLQDALFNNVLGLAAGTTGRSILEQGKNQLATLYPHVNQIEGEKVLEVKHLEGGFKVVTNRFEYQSKLIVIAVGYTNTFFIKGLEQYVITHKKSKPEKNRIQLKNKDHLVSKGIYVAGSLAGWRSQFAIACGSGASVATDILTEWNGGEHTKVHDKIIPSL</sequence>
<dbReference type="OrthoDB" id="1199853at2"/>
<dbReference type="GO" id="GO:0016491">
    <property type="term" value="F:oxidoreductase activity"/>
    <property type="evidence" value="ECO:0007669"/>
    <property type="project" value="InterPro"/>
</dbReference>
<gene>
    <name evidence="2" type="ORF">EGM88_09730</name>
</gene>
<dbReference type="RefSeq" id="WP_123897972.1">
    <property type="nucleotide sequence ID" value="NZ_RPFJ01000011.1"/>
</dbReference>
<dbReference type="Proteomes" id="UP000270856">
    <property type="component" value="Unassembled WGS sequence"/>
</dbReference>
<dbReference type="PRINTS" id="PR00469">
    <property type="entry name" value="PNDRDTASEII"/>
</dbReference>
<accession>A0A3N4PAT6</accession>
<feature type="domain" description="FAD/NAD(P)-binding" evidence="1">
    <location>
        <begin position="4"/>
        <end position="157"/>
    </location>
</feature>
<comment type="caution">
    <text evidence="2">The sequence shown here is derived from an EMBL/GenBank/DDBJ whole genome shotgun (WGS) entry which is preliminary data.</text>
</comment>
<dbReference type="InterPro" id="IPR023753">
    <property type="entry name" value="FAD/NAD-binding_dom"/>
</dbReference>
<name>A0A3N4PAT6_9FLAO</name>
<evidence type="ECO:0000259" key="1">
    <source>
        <dbReference type="Pfam" id="PF07992"/>
    </source>
</evidence>
<keyword evidence="3" id="KW-1185">Reference proteome</keyword>